<evidence type="ECO:0000256" key="4">
    <source>
        <dbReference type="ARBA" id="ARBA00022989"/>
    </source>
</evidence>
<protein>
    <submittedName>
        <fullName evidence="9">Ion channel CASTOR</fullName>
    </submittedName>
</protein>
<dbReference type="InterPro" id="IPR044849">
    <property type="entry name" value="CASTOR/POLLUX/SYM8-like"/>
</dbReference>
<evidence type="ECO:0000259" key="8">
    <source>
        <dbReference type="PROSITE" id="PS51201"/>
    </source>
</evidence>
<dbReference type="Proteomes" id="UP001179952">
    <property type="component" value="Unassembled WGS sequence"/>
</dbReference>
<feature type="compositionally biased region" description="Pro residues" evidence="6">
    <location>
        <begin position="54"/>
        <end position="67"/>
    </location>
</feature>
<dbReference type="Pfam" id="PF06241">
    <property type="entry name" value="Castor_Poll_mid"/>
    <property type="match status" value="1"/>
</dbReference>
<comment type="similarity">
    <text evidence="2">Belongs to the castor/pollux (TC 1.A.1.23) family.</text>
</comment>
<feature type="region of interest" description="Disordered" evidence="6">
    <location>
        <begin position="1"/>
        <end position="80"/>
    </location>
</feature>
<dbReference type="AlphaFoldDB" id="A0AAV9B2G5"/>
<dbReference type="SUPFAM" id="SSF81324">
    <property type="entry name" value="Voltage-gated potassium channels"/>
    <property type="match status" value="1"/>
</dbReference>
<evidence type="ECO:0000256" key="3">
    <source>
        <dbReference type="ARBA" id="ARBA00022692"/>
    </source>
</evidence>
<dbReference type="PROSITE" id="PS51201">
    <property type="entry name" value="RCK_N"/>
    <property type="match status" value="1"/>
</dbReference>
<evidence type="ECO:0000256" key="1">
    <source>
        <dbReference type="ARBA" id="ARBA00004141"/>
    </source>
</evidence>
<accession>A0AAV9B2G5</accession>
<dbReference type="InterPro" id="IPR010420">
    <property type="entry name" value="CASTOR/POLLUX/SYM8_dom"/>
</dbReference>
<evidence type="ECO:0000256" key="2">
    <source>
        <dbReference type="ARBA" id="ARBA00008577"/>
    </source>
</evidence>
<gene>
    <name evidence="9" type="ORF">QJS04_geneDACA006160</name>
</gene>
<proteinExistence type="inferred from homology"/>
<organism evidence="9 10">
    <name type="scientific">Acorus gramineus</name>
    <name type="common">Dwarf sweet flag</name>
    <dbReference type="NCBI Taxonomy" id="55184"/>
    <lineage>
        <taxon>Eukaryota</taxon>
        <taxon>Viridiplantae</taxon>
        <taxon>Streptophyta</taxon>
        <taxon>Embryophyta</taxon>
        <taxon>Tracheophyta</taxon>
        <taxon>Spermatophyta</taxon>
        <taxon>Magnoliopsida</taxon>
        <taxon>Liliopsida</taxon>
        <taxon>Acoraceae</taxon>
        <taxon>Acorus</taxon>
    </lineage>
</organism>
<feature type="region of interest" description="Disordered" evidence="6">
    <location>
        <begin position="112"/>
        <end position="136"/>
    </location>
</feature>
<feature type="transmembrane region" description="Helical" evidence="7">
    <location>
        <begin position="252"/>
        <end position="272"/>
    </location>
</feature>
<feature type="compositionally biased region" description="Low complexity" evidence="6">
    <location>
        <begin position="68"/>
        <end position="80"/>
    </location>
</feature>
<dbReference type="GO" id="GO:0006813">
    <property type="term" value="P:potassium ion transport"/>
    <property type="evidence" value="ECO:0007669"/>
    <property type="project" value="InterPro"/>
</dbReference>
<dbReference type="PANTHER" id="PTHR31563:SF1">
    <property type="entry name" value="ION CHANNEL CASTOR-RELATED"/>
    <property type="match status" value="1"/>
</dbReference>
<comment type="caution">
    <text evidence="9">The sequence shown here is derived from an EMBL/GenBank/DDBJ whole genome shotgun (WGS) entry which is preliminary data.</text>
</comment>
<dbReference type="InterPro" id="IPR003148">
    <property type="entry name" value="RCK_N"/>
</dbReference>
<evidence type="ECO:0000256" key="5">
    <source>
        <dbReference type="ARBA" id="ARBA00023136"/>
    </source>
</evidence>
<sequence length="803" mass="89724">MTETSLDSHNRDWFFPSSSFLNTTPPKTLNTSKKLSTFPSPKRRPPRPYSPFSRPRPSPSPPPPPPAAATAGSSSFSYSSSFASSSSSAAAEGIPRRDARYPSLRRRVDFGRRFEDQMGRSDRAEKPEVRKGSGVPGGDRRWRVRWPLAFSVADELSSLQSRLRACNLFYPMDATTSFSLDSDHTANQSLKNSALFISLALLSIPLIVLKYVDHVSKIRQTSDNALEEVSLSKRLAYQIDVFFSVRPYAKPLALLLATLLLIFLGGLALFGVTDDSLADCLWLSWTYVADSGNHASSVGFGPKLVSVSISFGGMLIFAMMLGLVSDAISEKFDSLRKGRSEVSVSKARAVIVLAEDGNADQSDARALRTVLSLTGVKEGLKGHIVVELSDLDNEVLVKLVGGNLVETVVAHDVIGRLMIQCARQPGLAQIWEDILGFENCEFYIKRWPQLDEMRFEDVLISFPEAIPCGVKVAARGGIIILNPDDSYVLHEGDEILVIAEDDDTYAPTTTMAKVRRGYPPKDFVLPKSSEKILFCGWRRDMEDMIMVLDAFLAPGSELWMFNEVPENDRERKLIEGGLDISRLENIRIENREGNAVIRRHLESLPLEEFDSILILADESVEDSAVQADSRSLATLLLIRDIQAKRLPYREAMVLHSQRGSFSQGSWIGEMQQASDKTVIISEILDPRTKNLLSMSKISDYVLSNELVSMALAMVAEDRQINDVLEELFAEEGNEMHLRLADLYLREDEELSFYEIMLRARQRREIVIGYRLASEEKAVINPPSKNVRQKWSLKDVFVVIAEKE</sequence>
<comment type="subcellular location">
    <subcellularLocation>
        <location evidence="1">Membrane</location>
        <topology evidence="1">Multi-pass membrane protein</topology>
    </subcellularLocation>
</comment>
<reference evidence="9" key="2">
    <citation type="submission" date="2023-06" db="EMBL/GenBank/DDBJ databases">
        <authorList>
            <person name="Ma L."/>
            <person name="Liu K.-W."/>
            <person name="Li Z."/>
            <person name="Hsiao Y.-Y."/>
            <person name="Qi Y."/>
            <person name="Fu T."/>
            <person name="Tang G."/>
            <person name="Zhang D."/>
            <person name="Sun W.-H."/>
            <person name="Liu D.-K."/>
            <person name="Li Y."/>
            <person name="Chen G.-Z."/>
            <person name="Liu X.-D."/>
            <person name="Liao X.-Y."/>
            <person name="Jiang Y.-T."/>
            <person name="Yu X."/>
            <person name="Hao Y."/>
            <person name="Huang J."/>
            <person name="Zhao X.-W."/>
            <person name="Ke S."/>
            <person name="Chen Y.-Y."/>
            <person name="Wu W.-L."/>
            <person name="Hsu J.-L."/>
            <person name="Lin Y.-F."/>
            <person name="Huang M.-D."/>
            <person name="Li C.-Y."/>
            <person name="Huang L."/>
            <person name="Wang Z.-W."/>
            <person name="Zhao X."/>
            <person name="Zhong W.-Y."/>
            <person name="Peng D.-H."/>
            <person name="Ahmad S."/>
            <person name="Lan S."/>
            <person name="Zhang J.-S."/>
            <person name="Tsai W.-C."/>
            <person name="Van De Peer Y."/>
            <person name="Liu Z.-J."/>
        </authorList>
    </citation>
    <scope>NUCLEOTIDE SEQUENCE</scope>
    <source>
        <strain evidence="9">SCP</strain>
        <tissue evidence="9">Leaves</tissue>
    </source>
</reference>
<reference evidence="9" key="1">
    <citation type="journal article" date="2023" name="Nat. Commun.">
        <title>Diploid and tetraploid genomes of Acorus and the evolution of monocots.</title>
        <authorList>
            <person name="Ma L."/>
            <person name="Liu K.W."/>
            <person name="Li Z."/>
            <person name="Hsiao Y.Y."/>
            <person name="Qi Y."/>
            <person name="Fu T."/>
            <person name="Tang G.D."/>
            <person name="Zhang D."/>
            <person name="Sun W.H."/>
            <person name="Liu D.K."/>
            <person name="Li Y."/>
            <person name="Chen G.Z."/>
            <person name="Liu X.D."/>
            <person name="Liao X.Y."/>
            <person name="Jiang Y.T."/>
            <person name="Yu X."/>
            <person name="Hao Y."/>
            <person name="Huang J."/>
            <person name="Zhao X.W."/>
            <person name="Ke S."/>
            <person name="Chen Y.Y."/>
            <person name="Wu W.L."/>
            <person name="Hsu J.L."/>
            <person name="Lin Y.F."/>
            <person name="Huang M.D."/>
            <person name="Li C.Y."/>
            <person name="Huang L."/>
            <person name="Wang Z.W."/>
            <person name="Zhao X."/>
            <person name="Zhong W.Y."/>
            <person name="Peng D.H."/>
            <person name="Ahmad S."/>
            <person name="Lan S."/>
            <person name="Zhang J.S."/>
            <person name="Tsai W.C."/>
            <person name="Van de Peer Y."/>
            <person name="Liu Z.J."/>
        </authorList>
    </citation>
    <scope>NUCLEOTIDE SEQUENCE</scope>
    <source>
        <strain evidence="9">SCP</strain>
    </source>
</reference>
<feature type="compositionally biased region" description="Basic and acidic residues" evidence="6">
    <location>
        <begin position="112"/>
        <end position="131"/>
    </location>
</feature>
<evidence type="ECO:0000313" key="10">
    <source>
        <dbReference type="Proteomes" id="UP001179952"/>
    </source>
</evidence>
<feature type="compositionally biased region" description="Basic and acidic residues" evidence="6">
    <location>
        <begin position="1"/>
        <end position="12"/>
    </location>
</feature>
<evidence type="ECO:0000256" key="6">
    <source>
        <dbReference type="SAM" id="MobiDB-lite"/>
    </source>
</evidence>
<keyword evidence="4 7" id="KW-1133">Transmembrane helix</keyword>
<dbReference type="EMBL" id="JAUJYN010000005">
    <property type="protein sequence ID" value="KAK1270640.1"/>
    <property type="molecule type" value="Genomic_DNA"/>
</dbReference>
<keyword evidence="3 7" id="KW-0812">Transmembrane</keyword>
<dbReference type="GO" id="GO:0016020">
    <property type="term" value="C:membrane"/>
    <property type="evidence" value="ECO:0007669"/>
    <property type="project" value="UniProtKB-SubCell"/>
</dbReference>
<feature type="transmembrane region" description="Helical" evidence="7">
    <location>
        <begin position="194"/>
        <end position="212"/>
    </location>
</feature>
<keyword evidence="5 7" id="KW-0472">Membrane</keyword>
<feature type="compositionally biased region" description="Polar residues" evidence="6">
    <location>
        <begin position="16"/>
        <end position="35"/>
    </location>
</feature>
<keyword evidence="10" id="KW-1185">Reference proteome</keyword>
<dbReference type="PANTHER" id="PTHR31563">
    <property type="entry name" value="ION CHANNEL POLLUX-RELATED"/>
    <property type="match status" value="1"/>
</dbReference>
<name>A0AAV9B2G5_ACOGR</name>
<feature type="domain" description="RCK N-terminal" evidence="8">
    <location>
        <begin position="529"/>
        <end position="702"/>
    </location>
</feature>
<evidence type="ECO:0000313" key="9">
    <source>
        <dbReference type="EMBL" id="KAK1270640.1"/>
    </source>
</evidence>
<feature type="transmembrane region" description="Helical" evidence="7">
    <location>
        <begin position="304"/>
        <end position="329"/>
    </location>
</feature>
<evidence type="ECO:0000256" key="7">
    <source>
        <dbReference type="SAM" id="Phobius"/>
    </source>
</evidence>